<dbReference type="AlphaFoldDB" id="A0A0B1TR39"/>
<gene>
    <name evidence="1" type="ORF">OESDEN_01732</name>
</gene>
<dbReference type="EMBL" id="KN549332">
    <property type="protein sequence ID" value="KHJ98292.1"/>
    <property type="molecule type" value="Genomic_DNA"/>
</dbReference>
<protein>
    <submittedName>
        <fullName evidence="1">Uncharacterized protein</fullName>
    </submittedName>
</protein>
<name>A0A0B1TR39_OESDE</name>
<dbReference type="PANTHER" id="PTHR12782">
    <property type="entry name" value="MICROSOMAL PROSTAGLANDIN E SYNTHASE-2"/>
    <property type="match status" value="1"/>
</dbReference>
<organism evidence="1 2">
    <name type="scientific">Oesophagostomum dentatum</name>
    <name type="common">Nodular worm</name>
    <dbReference type="NCBI Taxonomy" id="61180"/>
    <lineage>
        <taxon>Eukaryota</taxon>
        <taxon>Metazoa</taxon>
        <taxon>Ecdysozoa</taxon>
        <taxon>Nematoda</taxon>
        <taxon>Chromadorea</taxon>
        <taxon>Rhabditida</taxon>
        <taxon>Rhabditina</taxon>
        <taxon>Rhabditomorpha</taxon>
        <taxon>Strongyloidea</taxon>
        <taxon>Strongylidae</taxon>
        <taxon>Oesophagostomum</taxon>
    </lineage>
</organism>
<dbReference type="OrthoDB" id="423541at2759"/>
<dbReference type="PANTHER" id="PTHR12782:SF5">
    <property type="entry name" value="PROSTAGLANDIN E SYNTHASE 2"/>
    <property type="match status" value="1"/>
</dbReference>
<evidence type="ECO:0000313" key="1">
    <source>
        <dbReference type="EMBL" id="KHJ98292.1"/>
    </source>
</evidence>
<evidence type="ECO:0000313" key="2">
    <source>
        <dbReference type="Proteomes" id="UP000053660"/>
    </source>
</evidence>
<keyword evidence="2" id="KW-1185">Reference proteome</keyword>
<dbReference type="Proteomes" id="UP000053660">
    <property type="component" value="Unassembled WGS sequence"/>
</dbReference>
<dbReference type="GO" id="GO:0050220">
    <property type="term" value="F:prostaglandin-E synthase activity"/>
    <property type="evidence" value="ECO:0007669"/>
    <property type="project" value="TreeGrafter"/>
</dbReference>
<dbReference type="InterPro" id="IPR036282">
    <property type="entry name" value="Glutathione-S-Trfase_C_sf"/>
</dbReference>
<dbReference type="SUPFAM" id="SSF47616">
    <property type="entry name" value="GST C-terminal domain-like"/>
    <property type="match status" value="1"/>
</dbReference>
<dbReference type="Gene3D" id="1.20.1050.10">
    <property type="match status" value="1"/>
</dbReference>
<proteinExistence type="predicted"/>
<accession>A0A0B1TR39</accession>
<reference evidence="1 2" key="1">
    <citation type="submission" date="2014-03" db="EMBL/GenBank/DDBJ databases">
        <title>Draft genome of the hookworm Oesophagostomum dentatum.</title>
        <authorList>
            <person name="Mitreva M."/>
        </authorList>
    </citation>
    <scope>NUCLEOTIDE SEQUENCE [LARGE SCALE GENOMIC DNA]</scope>
    <source>
        <strain evidence="1 2">OD-Hann</strain>
    </source>
</reference>
<dbReference type="GO" id="GO:0005739">
    <property type="term" value="C:mitochondrion"/>
    <property type="evidence" value="ECO:0007669"/>
    <property type="project" value="TreeGrafter"/>
</dbReference>
<sequence length="90" mass="10866">MSDVQNYYPMIETVDDKNKLVQSCPEKYVVFPSGPQRDEDIAADREERQWREWVDGRFIHLISPNVYRTFDESLETFKWFSEVNFARIKK</sequence>